<dbReference type="SUPFAM" id="SSF90123">
    <property type="entry name" value="ABC transporter transmembrane region"/>
    <property type="match status" value="1"/>
</dbReference>
<dbReference type="Pfam" id="PF00005">
    <property type="entry name" value="ABC_tran"/>
    <property type="match status" value="1"/>
</dbReference>
<evidence type="ECO:0000256" key="7">
    <source>
        <dbReference type="ARBA" id="ARBA00022989"/>
    </source>
</evidence>
<evidence type="ECO:0000256" key="5">
    <source>
        <dbReference type="ARBA" id="ARBA00022741"/>
    </source>
</evidence>
<evidence type="ECO:0000259" key="10">
    <source>
        <dbReference type="PROSITE" id="PS50893"/>
    </source>
</evidence>
<keyword evidence="2" id="KW-0813">Transport</keyword>
<sequence length="572" mass="62675">MIKIMKKLSLPAVSVALGFLLIQIFCNLYLPYLTADIVNLGILKGDIPYIWRQGGLMLVFALISFVAALINTYTSTKIANKLGGQLRSEIYSKVLTFSKREYDDFGAAGLITRNTTDVNQVQGLVSMFLKFLVLAPLYLVGGIILTYLLSPKLSLIFIAVIPLMFVIALVVYKFASPLYEKMQKQLDKLNLTFREGLTGVKIIRAFNKEEYEVNKYENNNQIYTDMAINAGTIMSVFMPFVTLLMNLTTIVIIWVGGHDIASGGTEIGTLIAVMNYAMQILLGFSLLATVILTVPKGQVSAKRIAEVMEKPLSIVETDNMTSQVLAGELSFKHVDFRYYGAAKKVLNDISFSVKAGETLAIVGGTGDGKSTLIELISRMYEVDSGSITIGGTVISSVVKEKLSQAVSITSQKAILFQGTIRSNLLRAKATATDAELWEVLENASAAEFVRKLSNGLDSPVEKAGGNFSGGQKQRLCIARTLLKEAEIYIFDDSFSALDFKTDLAIRTALKEKLKDKVTLIVAQRLNTIIDADCILVLDQGEVSGLGTHSELEATNHVYQEIIRSQVAKEDVA</sequence>
<keyword evidence="4 9" id="KW-0812">Transmembrane</keyword>
<dbReference type="PROSITE" id="PS50893">
    <property type="entry name" value="ABC_TRANSPORTER_2"/>
    <property type="match status" value="1"/>
</dbReference>
<dbReference type="Gene3D" id="1.20.1560.10">
    <property type="entry name" value="ABC transporter type 1, transmembrane domain"/>
    <property type="match status" value="1"/>
</dbReference>
<keyword evidence="7 9" id="KW-1133">Transmembrane helix</keyword>
<dbReference type="InterPro" id="IPR039421">
    <property type="entry name" value="Type_1_exporter"/>
</dbReference>
<evidence type="ECO:0000256" key="6">
    <source>
        <dbReference type="ARBA" id="ARBA00022840"/>
    </source>
</evidence>
<evidence type="ECO:0000313" key="13">
    <source>
        <dbReference type="Proteomes" id="UP001290462"/>
    </source>
</evidence>
<evidence type="ECO:0000256" key="2">
    <source>
        <dbReference type="ARBA" id="ARBA00022448"/>
    </source>
</evidence>
<dbReference type="Pfam" id="PF00664">
    <property type="entry name" value="ABC_membrane"/>
    <property type="match status" value="1"/>
</dbReference>
<name>A0AAW9JVB7_CARML</name>
<comment type="caution">
    <text evidence="12">The sequence shown here is derived from an EMBL/GenBank/DDBJ whole genome shotgun (WGS) entry which is preliminary data.</text>
</comment>
<dbReference type="InterPro" id="IPR011527">
    <property type="entry name" value="ABC1_TM_dom"/>
</dbReference>
<feature type="transmembrane region" description="Helical" evidence="9">
    <location>
        <begin position="128"/>
        <end position="149"/>
    </location>
</feature>
<dbReference type="InterPro" id="IPR003439">
    <property type="entry name" value="ABC_transporter-like_ATP-bd"/>
</dbReference>
<organism evidence="12 13">
    <name type="scientific">Carnobacterium maltaromaticum</name>
    <name type="common">Carnobacterium piscicola</name>
    <dbReference type="NCBI Taxonomy" id="2751"/>
    <lineage>
        <taxon>Bacteria</taxon>
        <taxon>Bacillati</taxon>
        <taxon>Bacillota</taxon>
        <taxon>Bacilli</taxon>
        <taxon>Lactobacillales</taxon>
        <taxon>Carnobacteriaceae</taxon>
        <taxon>Carnobacterium</taxon>
    </lineage>
</organism>
<dbReference type="PANTHER" id="PTHR43394">
    <property type="entry name" value="ATP-DEPENDENT PERMEASE MDL1, MITOCHONDRIAL"/>
    <property type="match status" value="1"/>
</dbReference>
<evidence type="ECO:0000313" key="12">
    <source>
        <dbReference type="EMBL" id="MDZ5758554.1"/>
    </source>
</evidence>
<evidence type="ECO:0000256" key="8">
    <source>
        <dbReference type="ARBA" id="ARBA00023136"/>
    </source>
</evidence>
<feature type="transmembrane region" description="Helical" evidence="9">
    <location>
        <begin position="276"/>
        <end position="294"/>
    </location>
</feature>
<dbReference type="CDD" id="cd18548">
    <property type="entry name" value="ABC_6TM_Tm287_like"/>
    <property type="match status" value="1"/>
</dbReference>
<dbReference type="PROSITE" id="PS00211">
    <property type="entry name" value="ABC_TRANSPORTER_1"/>
    <property type="match status" value="1"/>
</dbReference>
<dbReference type="SMART" id="SM00382">
    <property type="entry name" value="AAA"/>
    <property type="match status" value="1"/>
</dbReference>
<dbReference type="GO" id="GO:0005886">
    <property type="term" value="C:plasma membrane"/>
    <property type="evidence" value="ECO:0007669"/>
    <property type="project" value="UniProtKB-SubCell"/>
</dbReference>
<dbReference type="InterPro" id="IPR027417">
    <property type="entry name" value="P-loop_NTPase"/>
</dbReference>
<evidence type="ECO:0000256" key="4">
    <source>
        <dbReference type="ARBA" id="ARBA00022692"/>
    </source>
</evidence>
<feature type="domain" description="ABC transporter" evidence="10">
    <location>
        <begin position="329"/>
        <end position="564"/>
    </location>
</feature>
<dbReference type="InterPro" id="IPR017871">
    <property type="entry name" value="ABC_transporter-like_CS"/>
</dbReference>
<feature type="transmembrane region" description="Helical" evidence="9">
    <location>
        <begin position="50"/>
        <end position="70"/>
    </location>
</feature>
<keyword evidence="3" id="KW-1003">Cell membrane</keyword>
<dbReference type="FunFam" id="3.40.50.300:FF:000854">
    <property type="entry name" value="Multidrug ABC transporter ATP-binding protein"/>
    <property type="match status" value="1"/>
</dbReference>
<dbReference type="Proteomes" id="UP001290462">
    <property type="component" value="Unassembled WGS sequence"/>
</dbReference>
<dbReference type="InterPro" id="IPR003593">
    <property type="entry name" value="AAA+_ATPase"/>
</dbReference>
<evidence type="ECO:0000256" key="3">
    <source>
        <dbReference type="ARBA" id="ARBA00022475"/>
    </source>
</evidence>
<protein>
    <submittedName>
        <fullName evidence="12">ABC transporter ATP-binding protein</fullName>
    </submittedName>
</protein>
<feature type="transmembrane region" description="Helical" evidence="9">
    <location>
        <begin position="236"/>
        <end position="256"/>
    </location>
</feature>
<dbReference type="GO" id="GO:0015421">
    <property type="term" value="F:ABC-type oligopeptide transporter activity"/>
    <property type="evidence" value="ECO:0007669"/>
    <property type="project" value="TreeGrafter"/>
</dbReference>
<dbReference type="EMBL" id="JAVBVO010000003">
    <property type="protein sequence ID" value="MDZ5758554.1"/>
    <property type="molecule type" value="Genomic_DNA"/>
</dbReference>
<dbReference type="InterPro" id="IPR036640">
    <property type="entry name" value="ABC1_TM_sf"/>
</dbReference>
<keyword evidence="6 12" id="KW-0067">ATP-binding</keyword>
<gene>
    <name evidence="12" type="ORF">RAK27_07730</name>
</gene>
<keyword evidence="8 9" id="KW-0472">Membrane</keyword>
<comment type="subcellular location">
    <subcellularLocation>
        <location evidence="1">Cell membrane</location>
        <topology evidence="1">Multi-pass membrane protein</topology>
    </subcellularLocation>
</comment>
<feature type="transmembrane region" description="Helical" evidence="9">
    <location>
        <begin position="155"/>
        <end position="175"/>
    </location>
</feature>
<dbReference type="Gene3D" id="3.40.50.300">
    <property type="entry name" value="P-loop containing nucleotide triphosphate hydrolases"/>
    <property type="match status" value="1"/>
</dbReference>
<dbReference type="RefSeq" id="WP_318589728.1">
    <property type="nucleotide sequence ID" value="NZ_JAVBVO010000003.1"/>
</dbReference>
<dbReference type="SUPFAM" id="SSF52540">
    <property type="entry name" value="P-loop containing nucleoside triphosphate hydrolases"/>
    <property type="match status" value="1"/>
</dbReference>
<feature type="domain" description="ABC transmembrane type-1" evidence="11">
    <location>
        <begin position="15"/>
        <end position="296"/>
    </location>
</feature>
<evidence type="ECO:0000256" key="1">
    <source>
        <dbReference type="ARBA" id="ARBA00004651"/>
    </source>
</evidence>
<dbReference type="AlphaFoldDB" id="A0AAW9JVB7"/>
<accession>A0AAW9JVB7</accession>
<dbReference type="GO" id="GO:0016887">
    <property type="term" value="F:ATP hydrolysis activity"/>
    <property type="evidence" value="ECO:0007669"/>
    <property type="project" value="InterPro"/>
</dbReference>
<reference evidence="12" key="1">
    <citation type="submission" date="2023-08" db="EMBL/GenBank/DDBJ databases">
        <title>Genomic characterization of piscicolin 126 produced by Carnobacterium maltaromaticum CM22 strain isolated from salmon (Salmo salar).</title>
        <authorList>
            <person name="Gonzalez-Gragera E."/>
            <person name="Garcia-Lopez J.D."/>
            <person name="Teso-Perez C."/>
            <person name="Gimenez-Hernandez I."/>
            <person name="Peralta-Sanchez J.M."/>
            <person name="Valdivia E."/>
            <person name="Montalban-Lopez M."/>
            <person name="Martin-Platero A.M."/>
            <person name="Banos A."/>
            <person name="Martinez-Bueno M."/>
        </authorList>
    </citation>
    <scope>NUCLEOTIDE SEQUENCE</scope>
    <source>
        <strain evidence="12">CM22</strain>
    </source>
</reference>
<evidence type="ECO:0000259" key="11">
    <source>
        <dbReference type="PROSITE" id="PS50929"/>
    </source>
</evidence>
<dbReference type="PANTHER" id="PTHR43394:SF1">
    <property type="entry name" value="ATP-BINDING CASSETTE SUB-FAMILY B MEMBER 10, MITOCHONDRIAL"/>
    <property type="match status" value="1"/>
</dbReference>
<dbReference type="PROSITE" id="PS50929">
    <property type="entry name" value="ABC_TM1F"/>
    <property type="match status" value="1"/>
</dbReference>
<feature type="transmembrane region" description="Helical" evidence="9">
    <location>
        <begin position="12"/>
        <end position="30"/>
    </location>
</feature>
<proteinExistence type="predicted"/>
<evidence type="ECO:0000256" key="9">
    <source>
        <dbReference type="SAM" id="Phobius"/>
    </source>
</evidence>
<dbReference type="GO" id="GO:0005524">
    <property type="term" value="F:ATP binding"/>
    <property type="evidence" value="ECO:0007669"/>
    <property type="project" value="UniProtKB-KW"/>
</dbReference>
<keyword evidence="5" id="KW-0547">Nucleotide-binding</keyword>